<proteinExistence type="predicted"/>
<evidence type="ECO:0000313" key="2">
    <source>
        <dbReference type="EMBL" id="OMO81125.1"/>
    </source>
</evidence>
<evidence type="ECO:0000313" key="3">
    <source>
        <dbReference type="Proteomes" id="UP000187203"/>
    </source>
</evidence>
<dbReference type="InterPro" id="IPR029044">
    <property type="entry name" value="Nucleotide-diphossugar_trans"/>
</dbReference>
<dbReference type="AlphaFoldDB" id="A0A1R3IF09"/>
<dbReference type="SUPFAM" id="SSF53448">
    <property type="entry name" value="Nucleotide-diphospho-sugar transferases"/>
    <property type="match status" value="1"/>
</dbReference>
<reference evidence="3" key="1">
    <citation type="submission" date="2013-09" db="EMBL/GenBank/DDBJ databases">
        <title>Corchorus olitorius genome sequencing.</title>
        <authorList>
            <person name="Alam M."/>
            <person name="Haque M.S."/>
            <person name="Islam M.S."/>
            <person name="Emdad E.M."/>
            <person name="Islam M.M."/>
            <person name="Ahmed B."/>
            <person name="Halim A."/>
            <person name="Hossen Q.M.M."/>
            <person name="Hossain M.Z."/>
            <person name="Ahmed R."/>
            <person name="Khan M.M."/>
            <person name="Islam R."/>
            <person name="Rashid M.M."/>
            <person name="Khan S.A."/>
            <person name="Rahman M.S."/>
            <person name="Alam M."/>
            <person name="Yahiya A.S."/>
            <person name="Khan M.S."/>
            <person name="Azam M.S."/>
            <person name="Haque T."/>
            <person name="Lashkar M.Z.H."/>
            <person name="Akhand A.I."/>
            <person name="Morshed G."/>
            <person name="Roy S."/>
            <person name="Uddin K.S."/>
            <person name="Rabeya T."/>
            <person name="Hossain A.S."/>
            <person name="Chowdhury A."/>
            <person name="Snigdha A.R."/>
            <person name="Mortoza M.S."/>
            <person name="Matin S.A."/>
            <person name="Hoque S.M.E."/>
            <person name="Islam M.K."/>
            <person name="Roy D.K."/>
            <person name="Haider R."/>
            <person name="Moosa M.M."/>
            <person name="Elias S.M."/>
            <person name="Hasan A.M."/>
            <person name="Jahan S."/>
            <person name="Shafiuddin M."/>
            <person name="Mahmood N."/>
            <person name="Shommy N.S."/>
        </authorList>
    </citation>
    <scope>NUCLEOTIDE SEQUENCE [LARGE SCALE GENOMIC DNA]</scope>
    <source>
        <strain evidence="3">cv. O-4</strain>
    </source>
</reference>
<dbReference type="Proteomes" id="UP000187203">
    <property type="component" value="Unassembled WGS sequence"/>
</dbReference>
<dbReference type="PANTHER" id="PTHR22572">
    <property type="entry name" value="SUGAR-1-PHOSPHATE GUANYL TRANSFERASE"/>
    <property type="match status" value="1"/>
</dbReference>
<dbReference type="Gene3D" id="3.90.550.10">
    <property type="entry name" value="Spore Coat Polysaccharide Biosynthesis Protein SpsA, Chain A"/>
    <property type="match status" value="1"/>
</dbReference>
<organism evidence="2 3">
    <name type="scientific">Corchorus olitorius</name>
    <dbReference type="NCBI Taxonomy" id="93759"/>
    <lineage>
        <taxon>Eukaryota</taxon>
        <taxon>Viridiplantae</taxon>
        <taxon>Streptophyta</taxon>
        <taxon>Embryophyta</taxon>
        <taxon>Tracheophyta</taxon>
        <taxon>Spermatophyta</taxon>
        <taxon>Magnoliopsida</taxon>
        <taxon>eudicotyledons</taxon>
        <taxon>Gunneridae</taxon>
        <taxon>Pentapetalae</taxon>
        <taxon>rosids</taxon>
        <taxon>malvids</taxon>
        <taxon>Malvales</taxon>
        <taxon>Malvaceae</taxon>
        <taxon>Grewioideae</taxon>
        <taxon>Apeibeae</taxon>
        <taxon>Corchorus</taxon>
    </lineage>
</organism>
<sequence>MSNNSWLTTIGLAADENPLSVVLASILILHIAGTGFRPLSLNIPKPLFPLVEQPMLHHPISACKRIPNLA</sequence>
<dbReference type="Pfam" id="PF00483">
    <property type="entry name" value="NTP_transferase"/>
    <property type="match status" value="1"/>
</dbReference>
<dbReference type="STRING" id="93759.A0A1R3IF09"/>
<gene>
    <name evidence="2" type="ORF">COLO4_23741</name>
</gene>
<dbReference type="InterPro" id="IPR050486">
    <property type="entry name" value="Mannose-1P_guanyltransferase"/>
</dbReference>
<name>A0A1R3IF09_9ROSI</name>
<evidence type="ECO:0000259" key="1">
    <source>
        <dbReference type="Pfam" id="PF00483"/>
    </source>
</evidence>
<keyword evidence="3" id="KW-1185">Reference proteome</keyword>
<feature type="domain" description="Nucleotidyl transferase" evidence="1">
    <location>
        <begin position="33"/>
        <end position="64"/>
    </location>
</feature>
<protein>
    <submittedName>
        <fullName evidence="2">Mannose-1-phosphate guanyltransferase alpha-like isoform 2</fullName>
    </submittedName>
</protein>
<accession>A0A1R3IF09</accession>
<dbReference type="OrthoDB" id="943474at2759"/>
<dbReference type="InterPro" id="IPR005835">
    <property type="entry name" value="NTP_transferase_dom"/>
</dbReference>
<dbReference type="EMBL" id="AWUE01018340">
    <property type="protein sequence ID" value="OMO81125.1"/>
    <property type="molecule type" value="Genomic_DNA"/>
</dbReference>
<comment type="caution">
    <text evidence="2">The sequence shown here is derived from an EMBL/GenBank/DDBJ whole genome shotgun (WGS) entry which is preliminary data.</text>
</comment>